<dbReference type="CDD" id="cd03043">
    <property type="entry name" value="GST_N_1"/>
    <property type="match status" value="1"/>
</dbReference>
<dbReference type="AlphaFoldDB" id="A0A2P2E9X4"/>
<dbReference type="EC" id="2.5.1.18" evidence="2"/>
<dbReference type="CDD" id="cd03194">
    <property type="entry name" value="GST_C_3"/>
    <property type="match status" value="1"/>
</dbReference>
<gene>
    <name evidence="2" type="primary">gstB_2</name>
    <name evidence="2" type="ORF">PbB2_01514</name>
</gene>
<dbReference type="InterPro" id="IPR036249">
    <property type="entry name" value="Thioredoxin-like_sf"/>
</dbReference>
<name>A0A2P2E9X4_9PROT</name>
<evidence type="ECO:0000313" key="3">
    <source>
        <dbReference type="Proteomes" id="UP000245086"/>
    </source>
</evidence>
<dbReference type="GO" id="GO:0006749">
    <property type="term" value="P:glutathione metabolic process"/>
    <property type="evidence" value="ECO:0007669"/>
    <property type="project" value="TreeGrafter"/>
</dbReference>
<accession>A0A2P2E9X4</accession>
<evidence type="ECO:0000259" key="1">
    <source>
        <dbReference type="PROSITE" id="PS50404"/>
    </source>
</evidence>
<dbReference type="Proteomes" id="UP000245086">
    <property type="component" value="Unassembled WGS sequence"/>
</dbReference>
<dbReference type="InterPro" id="IPR036282">
    <property type="entry name" value="Glutathione-S-Trfase_C_sf"/>
</dbReference>
<proteinExistence type="predicted"/>
<keyword evidence="3" id="KW-1185">Reference proteome</keyword>
<comment type="caution">
    <text evidence="2">The sequence shown here is derived from an EMBL/GenBank/DDBJ whole genome shotgun (WGS) entry which is preliminary data.</text>
</comment>
<feature type="domain" description="GST N-terminal" evidence="1">
    <location>
        <begin position="4"/>
        <end position="87"/>
    </location>
</feature>
<dbReference type="PROSITE" id="PS50404">
    <property type="entry name" value="GST_NTER"/>
    <property type="match status" value="1"/>
</dbReference>
<dbReference type="GO" id="GO:0006559">
    <property type="term" value="P:L-phenylalanine catabolic process"/>
    <property type="evidence" value="ECO:0007669"/>
    <property type="project" value="TreeGrafter"/>
</dbReference>
<dbReference type="Gene3D" id="3.40.30.10">
    <property type="entry name" value="Glutaredoxin"/>
    <property type="match status" value="1"/>
</dbReference>
<dbReference type="GO" id="GO:0016034">
    <property type="term" value="F:maleylacetoacetate isomerase activity"/>
    <property type="evidence" value="ECO:0007669"/>
    <property type="project" value="TreeGrafter"/>
</dbReference>
<dbReference type="SUPFAM" id="SSF47616">
    <property type="entry name" value="GST C-terminal domain-like"/>
    <property type="match status" value="1"/>
</dbReference>
<sequence>MALPVLTIGNKNYSSWSMRPWLALSWAGIDFEERIVPLGPRGLGPNPDILAVSPSGTVPVLELEDGLRIWDSLSICEWAHERVPDAGLWPHDAGLRAQARSAVCEMHAGFAALRQGLPMNLKRVKTGHVWSEAVQFQVARIDALLCGLMDASGQPGGAYVLGQRSIVDAFYAPVATRFRTYQVPVSSRLQAWCETIFADPDFAAWDQAARMESWTIEETDIA</sequence>
<dbReference type="GO" id="GO:0004364">
    <property type="term" value="F:glutathione transferase activity"/>
    <property type="evidence" value="ECO:0007669"/>
    <property type="project" value="UniProtKB-EC"/>
</dbReference>
<dbReference type="PANTHER" id="PTHR42673">
    <property type="entry name" value="MALEYLACETOACETATE ISOMERASE"/>
    <property type="match status" value="1"/>
</dbReference>
<protein>
    <submittedName>
        <fullName evidence="2">Glutathione S-transferase GST-6.0</fullName>
        <ecNumber evidence="2">2.5.1.18</ecNumber>
    </submittedName>
</protein>
<organism evidence="2 3">
    <name type="scientific">Candidatus Phycosocius bacilliformis</name>
    <dbReference type="NCBI Taxonomy" id="1445552"/>
    <lineage>
        <taxon>Bacteria</taxon>
        <taxon>Pseudomonadati</taxon>
        <taxon>Pseudomonadota</taxon>
        <taxon>Alphaproteobacteria</taxon>
        <taxon>Caulobacterales</taxon>
        <taxon>Caulobacterales incertae sedis</taxon>
        <taxon>Candidatus Phycosocius</taxon>
    </lineage>
</organism>
<evidence type="ECO:0000313" key="2">
    <source>
        <dbReference type="EMBL" id="GBF57844.1"/>
    </source>
</evidence>
<dbReference type="SUPFAM" id="SSF52833">
    <property type="entry name" value="Thioredoxin-like"/>
    <property type="match status" value="1"/>
</dbReference>
<dbReference type="Pfam" id="PF13409">
    <property type="entry name" value="GST_N_2"/>
    <property type="match status" value="1"/>
</dbReference>
<dbReference type="RefSeq" id="WP_108984721.1">
    <property type="nucleotide sequence ID" value="NZ_BFBR01000004.1"/>
</dbReference>
<reference evidence="2 3" key="1">
    <citation type="journal article" date="2018" name="Genome Announc.">
        <title>Draft Genome Sequence of "Candidatus Phycosocius bacilliformis," an Alphaproteobacterial Ectosymbiont of the Hydrocarbon-Producing Green Alga Botryococcus braunii.</title>
        <authorList>
            <person name="Tanabe Y."/>
            <person name="Yamaguchi H."/>
            <person name="Watanabe M.M."/>
        </authorList>
    </citation>
    <scope>NUCLEOTIDE SEQUENCE [LARGE SCALE GENOMIC DNA]</scope>
    <source>
        <strain evidence="2 3">BOTRYCO-2</strain>
    </source>
</reference>
<keyword evidence="2" id="KW-0808">Transferase</keyword>
<dbReference type="InterPro" id="IPR004045">
    <property type="entry name" value="Glutathione_S-Trfase_N"/>
</dbReference>
<dbReference type="OrthoDB" id="9799538at2"/>
<dbReference type="PANTHER" id="PTHR42673:SF4">
    <property type="entry name" value="MALEYLACETOACETATE ISOMERASE"/>
    <property type="match status" value="1"/>
</dbReference>
<dbReference type="Gene3D" id="1.20.1050.10">
    <property type="match status" value="1"/>
</dbReference>
<dbReference type="EMBL" id="BFBR01000004">
    <property type="protein sequence ID" value="GBF57844.1"/>
    <property type="molecule type" value="Genomic_DNA"/>
</dbReference>